<feature type="transmembrane region" description="Helical" evidence="1">
    <location>
        <begin position="20"/>
        <end position="40"/>
    </location>
</feature>
<dbReference type="EMBL" id="CP028843">
    <property type="protein sequence ID" value="AWB20924.1"/>
    <property type="molecule type" value="Genomic_DNA"/>
</dbReference>
<keyword evidence="3" id="KW-1185">Reference proteome</keyword>
<evidence type="ECO:0000313" key="3">
    <source>
        <dbReference type="Proteomes" id="UP000244755"/>
    </source>
</evidence>
<keyword evidence="1" id="KW-0812">Transmembrane</keyword>
<reference evidence="2 3" key="1">
    <citation type="submission" date="2018-04" db="EMBL/GenBank/DDBJ databases">
        <title>Methylobacterium sp. PR1016A genome.</title>
        <authorList>
            <person name="Park W."/>
        </authorList>
    </citation>
    <scope>NUCLEOTIDE SEQUENCE [LARGE SCALE GENOMIC DNA]</scope>
    <source>
        <strain evidence="2 3">PR1016A</strain>
    </source>
</reference>
<proteinExistence type="predicted"/>
<keyword evidence="1" id="KW-1133">Transmembrane helix</keyword>
<keyword evidence="1" id="KW-0472">Membrane</keyword>
<dbReference type="Proteomes" id="UP000244755">
    <property type="component" value="Chromosome 1"/>
</dbReference>
<feature type="transmembrane region" description="Helical" evidence="1">
    <location>
        <begin position="52"/>
        <end position="71"/>
    </location>
</feature>
<name>A0A2R4WHA9_9HYPH</name>
<gene>
    <name evidence="2" type="ORF">DA075_08380</name>
</gene>
<dbReference type="RefSeq" id="WP_099952813.1">
    <property type="nucleotide sequence ID" value="NZ_CP028843.1"/>
</dbReference>
<dbReference type="AlphaFoldDB" id="A0A2R4WHA9"/>
<protein>
    <submittedName>
        <fullName evidence="2">Uncharacterized protein</fullName>
    </submittedName>
</protein>
<accession>A0A2R4WHA9</accession>
<evidence type="ECO:0000313" key="2">
    <source>
        <dbReference type="EMBL" id="AWB20924.1"/>
    </source>
</evidence>
<dbReference type="KEGG" id="mee:DA075_08380"/>
<evidence type="ECO:0000256" key="1">
    <source>
        <dbReference type="SAM" id="Phobius"/>
    </source>
</evidence>
<organism evidence="2 3">
    <name type="scientific">Methylobacterium currus</name>
    <dbReference type="NCBI Taxonomy" id="2051553"/>
    <lineage>
        <taxon>Bacteria</taxon>
        <taxon>Pseudomonadati</taxon>
        <taxon>Pseudomonadota</taxon>
        <taxon>Alphaproteobacteria</taxon>
        <taxon>Hyphomicrobiales</taxon>
        <taxon>Methylobacteriaceae</taxon>
        <taxon>Methylobacterium</taxon>
    </lineage>
</organism>
<sequence length="72" mass="7551">MLKSALVITIVSLLLRSTRAIWALLFISALATAGVLHLLTHDHIGAARALRDLSLLDVVGSAVYVAGIALFG</sequence>